<dbReference type="Proteomes" id="UP000077037">
    <property type="component" value="Unassembled WGS sequence"/>
</dbReference>
<dbReference type="InterPro" id="IPR021341">
    <property type="entry name" value="DUF2958"/>
</dbReference>
<evidence type="ECO:0000313" key="2">
    <source>
        <dbReference type="Proteomes" id="UP000077037"/>
    </source>
</evidence>
<dbReference type="AlphaFoldDB" id="A0A157QML5"/>
<name>A0A157QML5_9BORD</name>
<reference evidence="1 2" key="1">
    <citation type="submission" date="2016-03" db="EMBL/GenBank/DDBJ databases">
        <authorList>
            <consortium name="Pathogen Informatics"/>
        </authorList>
    </citation>
    <scope>NUCLEOTIDE SEQUENCE [LARGE SCALE GENOMIC DNA]</scope>
    <source>
        <strain evidence="1 2">NCTC13364</strain>
    </source>
</reference>
<dbReference type="Pfam" id="PF11171">
    <property type="entry name" value="DUF2958"/>
    <property type="match status" value="1"/>
</dbReference>
<proteinExistence type="predicted"/>
<sequence length="115" mass="12834">MHPLFTDAEHTALQANGQQSRQCHNFDPMPVVKLFTPDANGTWLLSEIDPDDPDRAYGLCDVGIGMPELGWVSLQELAEVRGPMRMPIARDMHFRARKTLNAYARDARLAGGIVM</sequence>
<dbReference type="RefSeq" id="WP_066416802.1">
    <property type="nucleotide sequence ID" value="NZ_FKBS01000025.1"/>
</dbReference>
<gene>
    <name evidence="1" type="ORF">SAMEA1982600_03732</name>
</gene>
<dbReference type="EMBL" id="FKBS01000025">
    <property type="protein sequence ID" value="SAI46864.1"/>
    <property type="molecule type" value="Genomic_DNA"/>
</dbReference>
<accession>A0A157QML5</accession>
<protein>
    <submittedName>
        <fullName evidence="1">Transposon</fullName>
    </submittedName>
</protein>
<dbReference type="OrthoDB" id="1070337at2"/>
<evidence type="ECO:0000313" key="1">
    <source>
        <dbReference type="EMBL" id="SAI46864.1"/>
    </source>
</evidence>
<organism evidence="1 2">
    <name type="scientific">Bordetella ansorpii</name>
    <dbReference type="NCBI Taxonomy" id="288768"/>
    <lineage>
        <taxon>Bacteria</taxon>
        <taxon>Pseudomonadati</taxon>
        <taxon>Pseudomonadota</taxon>
        <taxon>Betaproteobacteria</taxon>
        <taxon>Burkholderiales</taxon>
        <taxon>Alcaligenaceae</taxon>
        <taxon>Bordetella</taxon>
    </lineage>
</organism>